<name>A0A1G8LRA3_9SPHI</name>
<dbReference type="EMBL" id="FNCG01000024">
    <property type="protein sequence ID" value="SDI58163.1"/>
    <property type="molecule type" value="Genomic_DNA"/>
</dbReference>
<dbReference type="SUPFAM" id="SSF51905">
    <property type="entry name" value="FAD/NAD(P)-binding domain"/>
    <property type="match status" value="1"/>
</dbReference>
<keyword evidence="3" id="KW-1185">Reference proteome</keyword>
<evidence type="ECO:0000313" key="3">
    <source>
        <dbReference type="Proteomes" id="UP000199705"/>
    </source>
</evidence>
<evidence type="ECO:0000259" key="1">
    <source>
        <dbReference type="Pfam" id="PF07992"/>
    </source>
</evidence>
<reference evidence="3" key="1">
    <citation type="submission" date="2016-10" db="EMBL/GenBank/DDBJ databases">
        <authorList>
            <person name="Varghese N."/>
            <person name="Submissions S."/>
        </authorList>
    </citation>
    <scope>NUCLEOTIDE SEQUENCE [LARGE SCALE GENOMIC DNA]</scope>
    <source>
        <strain evidence="3">Gh-67</strain>
    </source>
</reference>
<dbReference type="InterPro" id="IPR023753">
    <property type="entry name" value="FAD/NAD-binding_dom"/>
</dbReference>
<dbReference type="InterPro" id="IPR052541">
    <property type="entry name" value="SQRD"/>
</dbReference>
<dbReference type="Proteomes" id="UP000199705">
    <property type="component" value="Unassembled WGS sequence"/>
</dbReference>
<protein>
    <submittedName>
        <fullName evidence="2">Sulfide:quinone oxidoreductase</fullName>
    </submittedName>
</protein>
<dbReference type="GO" id="GO:0016491">
    <property type="term" value="F:oxidoreductase activity"/>
    <property type="evidence" value="ECO:0007669"/>
    <property type="project" value="InterPro"/>
</dbReference>
<gene>
    <name evidence="2" type="ORF">SAMN05192573_12433</name>
</gene>
<dbReference type="AlphaFoldDB" id="A0A1G8LRA3"/>
<dbReference type="RefSeq" id="WP_091175550.1">
    <property type="nucleotide sequence ID" value="NZ_FNCG01000024.1"/>
</dbReference>
<sequence>MSKPHIIILGCNFAGLTTARYIHAAVKDKANITIIDRKALLTFVPNIPMQVLANINPAIDLQYKFMSYLEHDGSEFIQAEVTTIDADTNTVFYQPNERPGHPVRKIKYDYLVVALGNRLAYDAVDGFNENGHSVTDAFLGNRLRNYLHKEYKGGPIALTSDIFHQGKSWKLPSGLPIAMTACEGPPVELAFSLAHWLEKNQKGNAETIYLSTPAKVIAEDAGETILHQLLPMMAKMGYHYQANTNGIKKVYNGGIEFNDGSSQEAEVSIIFPDWQAHSFLKELPFTDDMGFVVTDLYMRNPDYQNIFAVGDAAAITVPKIGSLGHMEAEVLANAIAKELGAIKGDIEPMEFELLCMGDMGGIKGFYMRTNEWWGGKESHLEMGITPYALKMGFKQMYYTLGGKIPQWGLALSEMIGDHTVL</sequence>
<dbReference type="Pfam" id="PF07992">
    <property type="entry name" value="Pyr_redox_2"/>
    <property type="match status" value="1"/>
</dbReference>
<dbReference type="Gene3D" id="3.50.50.60">
    <property type="entry name" value="FAD/NAD(P)-binding domain"/>
    <property type="match status" value="2"/>
</dbReference>
<dbReference type="PANTHER" id="PTHR43755:SF1">
    <property type="entry name" value="FAD-DEPENDENT PYRIDINE NUCLEOTIDE-DISULPHIDE OXIDOREDUCTASE"/>
    <property type="match status" value="1"/>
</dbReference>
<organism evidence="2 3">
    <name type="scientific">Mucilaginibacter gossypii</name>
    <dbReference type="NCBI Taxonomy" id="551996"/>
    <lineage>
        <taxon>Bacteria</taxon>
        <taxon>Pseudomonadati</taxon>
        <taxon>Bacteroidota</taxon>
        <taxon>Sphingobacteriia</taxon>
        <taxon>Sphingobacteriales</taxon>
        <taxon>Sphingobacteriaceae</taxon>
        <taxon>Mucilaginibacter</taxon>
    </lineage>
</organism>
<evidence type="ECO:0000313" key="2">
    <source>
        <dbReference type="EMBL" id="SDI58163.1"/>
    </source>
</evidence>
<dbReference type="PANTHER" id="PTHR43755">
    <property type="match status" value="1"/>
</dbReference>
<dbReference type="STRING" id="551996.SAMN05192573_12433"/>
<feature type="domain" description="FAD/NAD(P)-binding" evidence="1">
    <location>
        <begin position="5"/>
        <end position="134"/>
    </location>
</feature>
<dbReference type="InterPro" id="IPR036188">
    <property type="entry name" value="FAD/NAD-bd_sf"/>
</dbReference>
<accession>A0A1G8LRA3</accession>
<proteinExistence type="predicted"/>